<dbReference type="OrthoDB" id="9809379at2"/>
<keyword evidence="13 15" id="KW-0472">Membrane</keyword>
<sequence>MAKNLVLWLIIAAVLLMVFQNFSPTTTGQQVNYSQFVEMVQQGQVRQVTIDGLQVQGTRGDGSQFQTVRPQVSDNKLMDDLLANNVEVIGKEPERQSLWTQLLVAAFPILIIIALFVFFMRQMQGGGGGKGPMSFGKSKARLMSEDQIKTTFGDVAGVDEAKEDVKELVDFLRDPSKFQRLGGSIPKGVLMVGQPGTGKTLLAKAIAGEAKVPFFSISGSDFVEMFVGVGASRVRDMFEQAKKQSPCIIFIDEIDAVGRHRGAGMGGGHDEREQTLNQLLVEMDGFEGNEGVIVIAATNRPDVLDPALLRPGRFDRQVVVGLPDIIGREQILKVHMKKVPLADGVEPVLIARGTPGFSGADLANLVNEAALFAARRNQRLVSMEEFELAKDKIMMGAERKSMVMSEKEKRNTAYHESGHAIVGRLMPEHDPVYKVSIIPRGRALGVTMFLPEEDKYSHSKRFLISSICSLFGGRIAEELTLGFDGVTTGASNDIERATSLARNMVTRWGLSEKLGPLQYDTDSEEPFLGRSAGQSQTVYSPETAQRIDEEVRNIIDSCYEKAKQILIDNRDKLDLMAEALMKYETIDRYQIDDIMEGREPRPPKGWGGSGPAGGVKADEPEASPEPKASDDGRHPGVGRPAGEH</sequence>
<dbReference type="EC" id="3.4.24.-" evidence="15"/>
<dbReference type="InterPro" id="IPR027417">
    <property type="entry name" value="P-loop_NTPase"/>
</dbReference>
<reference evidence="19 20" key="1">
    <citation type="submission" date="2018-01" db="EMBL/GenBank/DDBJ databases">
        <title>Complete genome sequences of the type strains of Marinobacter flavimaris and Marinobacter maroccanus.</title>
        <authorList>
            <person name="Palau M."/>
            <person name="Boujida N."/>
            <person name="Manresa A."/>
            <person name="Minana-Galbis D."/>
        </authorList>
    </citation>
    <scope>NUCLEOTIDE SEQUENCE [LARGE SCALE GENOMIC DNA]</scope>
    <source>
        <strain evidence="19 20">N4</strain>
    </source>
</reference>
<dbReference type="InterPro" id="IPR037219">
    <property type="entry name" value="Peptidase_M41-like"/>
</dbReference>
<evidence type="ECO:0000313" key="19">
    <source>
        <dbReference type="EMBL" id="PPI84339.1"/>
    </source>
</evidence>
<gene>
    <name evidence="15" type="primary">ftsH</name>
    <name evidence="19" type="ORF">KEHDKFFH_09875</name>
</gene>
<feature type="binding site" evidence="15">
    <location>
        <position position="419"/>
    </location>
    <ligand>
        <name>Zn(2+)</name>
        <dbReference type="ChEBI" id="CHEBI:29105"/>
        <note>catalytic</note>
    </ligand>
</feature>
<keyword evidence="9 15" id="KW-0862">Zinc</keyword>
<dbReference type="InterPro" id="IPR011546">
    <property type="entry name" value="Pept_M41_FtsH_extracell"/>
</dbReference>
<dbReference type="InterPro" id="IPR003960">
    <property type="entry name" value="ATPase_AAA_CS"/>
</dbReference>
<dbReference type="GO" id="GO:0006508">
    <property type="term" value="P:proteolysis"/>
    <property type="evidence" value="ECO:0007669"/>
    <property type="project" value="UniProtKB-KW"/>
</dbReference>
<dbReference type="PANTHER" id="PTHR23076:SF97">
    <property type="entry name" value="ATP-DEPENDENT ZINC METALLOPROTEASE YME1L1"/>
    <property type="match status" value="1"/>
</dbReference>
<dbReference type="InterPro" id="IPR003959">
    <property type="entry name" value="ATPase_AAA_core"/>
</dbReference>
<keyword evidence="11 15" id="KW-1133">Transmembrane helix</keyword>
<dbReference type="Pfam" id="PF01434">
    <property type="entry name" value="Peptidase_M41"/>
    <property type="match status" value="1"/>
</dbReference>
<dbReference type="Gene3D" id="1.10.8.60">
    <property type="match status" value="1"/>
</dbReference>
<dbReference type="CDD" id="cd19501">
    <property type="entry name" value="RecA-like_FtsH"/>
    <property type="match status" value="1"/>
</dbReference>
<feature type="binding site" evidence="15">
    <location>
        <position position="415"/>
    </location>
    <ligand>
        <name>Zn(2+)</name>
        <dbReference type="ChEBI" id="CHEBI:29105"/>
        <note>catalytic</note>
    </ligand>
</feature>
<dbReference type="HAMAP" id="MF_01458">
    <property type="entry name" value="FtsH"/>
    <property type="match status" value="1"/>
</dbReference>
<dbReference type="InterPro" id="IPR003593">
    <property type="entry name" value="AAA+_ATPase"/>
</dbReference>
<dbReference type="FunFam" id="1.10.8.60:FF:000001">
    <property type="entry name" value="ATP-dependent zinc metalloprotease FtsH"/>
    <property type="match status" value="1"/>
</dbReference>
<dbReference type="Gene3D" id="3.30.720.210">
    <property type="match status" value="1"/>
</dbReference>
<dbReference type="SMART" id="SM00382">
    <property type="entry name" value="AAA"/>
    <property type="match status" value="1"/>
</dbReference>
<feature type="binding site" evidence="15">
    <location>
        <begin position="193"/>
        <end position="200"/>
    </location>
    <ligand>
        <name>ATP</name>
        <dbReference type="ChEBI" id="CHEBI:30616"/>
    </ligand>
</feature>
<comment type="caution">
    <text evidence="19">The sequence shown here is derived from an EMBL/GenBank/DDBJ whole genome shotgun (WGS) entry which is preliminary data.</text>
</comment>
<dbReference type="GO" id="GO:0016887">
    <property type="term" value="F:ATP hydrolysis activity"/>
    <property type="evidence" value="ECO:0007669"/>
    <property type="project" value="UniProtKB-UniRule"/>
</dbReference>
<dbReference type="Pfam" id="PF17862">
    <property type="entry name" value="AAA_lid_3"/>
    <property type="match status" value="1"/>
</dbReference>
<dbReference type="Gene3D" id="3.40.50.300">
    <property type="entry name" value="P-loop containing nucleotide triphosphate hydrolases"/>
    <property type="match status" value="1"/>
</dbReference>
<organism evidence="19 20">
    <name type="scientific">Marinobacter maroccanus</name>
    <dbReference type="NCBI Taxonomy" id="2055143"/>
    <lineage>
        <taxon>Bacteria</taxon>
        <taxon>Pseudomonadati</taxon>
        <taxon>Pseudomonadota</taxon>
        <taxon>Gammaproteobacteria</taxon>
        <taxon>Pseudomonadales</taxon>
        <taxon>Marinobacteraceae</taxon>
        <taxon>Marinobacter</taxon>
    </lineage>
</organism>
<evidence type="ECO:0000259" key="18">
    <source>
        <dbReference type="SMART" id="SM00382"/>
    </source>
</evidence>
<evidence type="ECO:0000256" key="16">
    <source>
        <dbReference type="RuleBase" id="RU003651"/>
    </source>
</evidence>
<keyword evidence="12 15" id="KW-0482">Metalloprotease</keyword>
<comment type="similarity">
    <text evidence="2 15">In the C-terminal section; belongs to the peptidase M41 family.</text>
</comment>
<keyword evidence="20" id="KW-1185">Reference proteome</keyword>
<dbReference type="GO" id="GO:0004176">
    <property type="term" value="F:ATP-dependent peptidase activity"/>
    <property type="evidence" value="ECO:0007669"/>
    <property type="project" value="InterPro"/>
</dbReference>
<evidence type="ECO:0000256" key="14">
    <source>
        <dbReference type="ARBA" id="ARBA00061570"/>
    </source>
</evidence>
<dbReference type="GO" id="GO:0005524">
    <property type="term" value="F:ATP binding"/>
    <property type="evidence" value="ECO:0007669"/>
    <property type="project" value="UniProtKB-UniRule"/>
</dbReference>
<evidence type="ECO:0000256" key="2">
    <source>
        <dbReference type="ARBA" id="ARBA00010044"/>
    </source>
</evidence>
<dbReference type="FunFam" id="1.20.58.760:FF:000001">
    <property type="entry name" value="ATP-dependent zinc metalloprotease FtsH"/>
    <property type="match status" value="1"/>
</dbReference>
<keyword evidence="8 15" id="KW-0378">Hydrolase</keyword>
<evidence type="ECO:0000256" key="7">
    <source>
        <dbReference type="ARBA" id="ARBA00022741"/>
    </source>
</evidence>
<comment type="caution">
    <text evidence="15">Lacks conserved residue(s) required for the propagation of feature annotation.</text>
</comment>
<dbReference type="SUPFAM" id="SSF140990">
    <property type="entry name" value="FtsH protease domain-like"/>
    <property type="match status" value="1"/>
</dbReference>
<evidence type="ECO:0000256" key="3">
    <source>
        <dbReference type="ARBA" id="ARBA00022475"/>
    </source>
</evidence>
<evidence type="ECO:0000256" key="4">
    <source>
        <dbReference type="ARBA" id="ARBA00022670"/>
    </source>
</evidence>
<evidence type="ECO:0000313" key="20">
    <source>
        <dbReference type="Proteomes" id="UP000239917"/>
    </source>
</evidence>
<evidence type="ECO:0000256" key="1">
    <source>
        <dbReference type="ARBA" id="ARBA00004370"/>
    </source>
</evidence>
<dbReference type="Gene3D" id="1.20.58.760">
    <property type="entry name" value="Peptidase M41"/>
    <property type="match status" value="1"/>
</dbReference>
<protein>
    <recommendedName>
        <fullName evidence="15">ATP-dependent zinc metalloprotease FtsH</fullName>
        <ecNumber evidence="15">3.4.24.-</ecNumber>
    </recommendedName>
</protein>
<dbReference type="EMBL" id="PSSX01000007">
    <property type="protein sequence ID" value="PPI84339.1"/>
    <property type="molecule type" value="Genomic_DNA"/>
</dbReference>
<evidence type="ECO:0000256" key="12">
    <source>
        <dbReference type="ARBA" id="ARBA00023049"/>
    </source>
</evidence>
<evidence type="ECO:0000256" key="9">
    <source>
        <dbReference type="ARBA" id="ARBA00022833"/>
    </source>
</evidence>
<dbReference type="Proteomes" id="UP000239917">
    <property type="component" value="Unassembled WGS sequence"/>
</dbReference>
<accession>A0A2S5ZAB2</accession>
<dbReference type="NCBIfam" id="NF008004">
    <property type="entry name" value="PRK10733.1"/>
    <property type="match status" value="1"/>
</dbReference>
<dbReference type="NCBIfam" id="TIGR01241">
    <property type="entry name" value="FtsH_fam"/>
    <property type="match status" value="1"/>
</dbReference>
<dbReference type="FunFam" id="3.40.50.300:FF:000001">
    <property type="entry name" value="ATP-dependent zinc metalloprotease FtsH"/>
    <property type="match status" value="1"/>
</dbReference>
<evidence type="ECO:0000256" key="15">
    <source>
        <dbReference type="HAMAP-Rule" id="MF_01458"/>
    </source>
</evidence>
<feature type="binding site" evidence="15">
    <location>
        <position position="493"/>
    </location>
    <ligand>
        <name>Zn(2+)</name>
        <dbReference type="ChEBI" id="CHEBI:29105"/>
        <note>catalytic</note>
    </ligand>
</feature>
<feature type="region of interest" description="Disordered" evidence="17">
    <location>
        <begin position="596"/>
        <end position="644"/>
    </location>
</feature>
<comment type="subunit">
    <text evidence="15">Homohexamer.</text>
</comment>
<evidence type="ECO:0000256" key="8">
    <source>
        <dbReference type="ARBA" id="ARBA00022801"/>
    </source>
</evidence>
<dbReference type="InterPro" id="IPR000642">
    <property type="entry name" value="Peptidase_M41"/>
</dbReference>
<keyword evidence="7 15" id="KW-0547">Nucleotide-binding</keyword>
<dbReference type="InterPro" id="IPR041569">
    <property type="entry name" value="AAA_lid_3"/>
</dbReference>
<evidence type="ECO:0000256" key="5">
    <source>
        <dbReference type="ARBA" id="ARBA00022692"/>
    </source>
</evidence>
<keyword evidence="5 15" id="KW-0812">Transmembrane</keyword>
<dbReference type="Pfam" id="PF06480">
    <property type="entry name" value="FtsH_ext"/>
    <property type="match status" value="1"/>
</dbReference>
<comment type="similarity">
    <text evidence="14 15">In the central section; belongs to the AAA ATPase family.</text>
</comment>
<evidence type="ECO:0000256" key="13">
    <source>
        <dbReference type="ARBA" id="ARBA00023136"/>
    </source>
</evidence>
<comment type="similarity">
    <text evidence="16">Belongs to the AAA ATPase family.</text>
</comment>
<evidence type="ECO:0000256" key="10">
    <source>
        <dbReference type="ARBA" id="ARBA00022840"/>
    </source>
</evidence>
<comment type="subcellular location">
    <subcellularLocation>
        <location evidence="15">Cell membrane</location>
        <topology evidence="15">Multi-pass membrane protein</topology>
        <orientation evidence="15">Cytoplasmic side</orientation>
    </subcellularLocation>
    <subcellularLocation>
        <location evidence="1">Membrane</location>
    </subcellularLocation>
</comment>
<evidence type="ECO:0000256" key="17">
    <source>
        <dbReference type="SAM" id="MobiDB-lite"/>
    </source>
</evidence>
<dbReference type="GO" id="GO:0030163">
    <property type="term" value="P:protein catabolic process"/>
    <property type="evidence" value="ECO:0007669"/>
    <property type="project" value="UniProtKB-UniRule"/>
</dbReference>
<feature type="domain" description="AAA+ ATPase" evidence="18">
    <location>
        <begin position="185"/>
        <end position="324"/>
    </location>
</feature>
<evidence type="ECO:0000256" key="11">
    <source>
        <dbReference type="ARBA" id="ARBA00022989"/>
    </source>
</evidence>
<feature type="transmembrane region" description="Helical" evidence="15">
    <location>
        <begin position="98"/>
        <end position="120"/>
    </location>
</feature>
<dbReference type="PANTHER" id="PTHR23076">
    <property type="entry name" value="METALLOPROTEASE M41 FTSH"/>
    <property type="match status" value="1"/>
</dbReference>
<proteinExistence type="inferred from homology"/>
<name>A0A2S5ZAB2_9GAMM</name>
<evidence type="ECO:0000256" key="6">
    <source>
        <dbReference type="ARBA" id="ARBA00022723"/>
    </source>
</evidence>
<comment type="function">
    <text evidence="15">Acts as a processive, ATP-dependent zinc metallopeptidase for both cytoplasmic and membrane proteins. Plays a role in the quality control of integral membrane proteins.</text>
</comment>
<dbReference type="GO" id="GO:0004222">
    <property type="term" value="F:metalloendopeptidase activity"/>
    <property type="evidence" value="ECO:0007669"/>
    <property type="project" value="InterPro"/>
</dbReference>
<keyword evidence="10 15" id="KW-0067">ATP-binding</keyword>
<dbReference type="GO" id="GO:0008270">
    <property type="term" value="F:zinc ion binding"/>
    <property type="evidence" value="ECO:0007669"/>
    <property type="project" value="UniProtKB-UniRule"/>
</dbReference>
<dbReference type="SUPFAM" id="SSF52540">
    <property type="entry name" value="P-loop containing nucleoside triphosphate hydrolases"/>
    <property type="match status" value="1"/>
</dbReference>
<feature type="active site" evidence="15">
    <location>
        <position position="416"/>
    </location>
</feature>
<keyword evidence="4 15" id="KW-0645">Protease</keyword>
<dbReference type="GO" id="GO:0005886">
    <property type="term" value="C:plasma membrane"/>
    <property type="evidence" value="ECO:0007669"/>
    <property type="project" value="UniProtKB-SubCell"/>
</dbReference>
<dbReference type="PROSITE" id="PS00674">
    <property type="entry name" value="AAA"/>
    <property type="match status" value="1"/>
</dbReference>
<keyword evidence="3 15" id="KW-1003">Cell membrane</keyword>
<dbReference type="AlphaFoldDB" id="A0A2S5ZAB2"/>
<comment type="cofactor">
    <cofactor evidence="15">
        <name>Zn(2+)</name>
        <dbReference type="ChEBI" id="CHEBI:29105"/>
    </cofactor>
    <text evidence="15">Binds 1 zinc ion per subunit.</text>
</comment>
<dbReference type="Pfam" id="PF00004">
    <property type="entry name" value="AAA"/>
    <property type="match status" value="1"/>
</dbReference>
<dbReference type="InterPro" id="IPR005936">
    <property type="entry name" value="FtsH"/>
</dbReference>
<keyword evidence="6 15" id="KW-0479">Metal-binding</keyword>